<keyword evidence="11" id="KW-0753">Steroid metabolism</keyword>
<evidence type="ECO:0000256" key="9">
    <source>
        <dbReference type="PIRSR" id="PIRSR610122-1"/>
    </source>
</evidence>
<evidence type="ECO:0000256" key="2">
    <source>
        <dbReference type="ARBA" id="ARBA00007061"/>
    </source>
</evidence>
<evidence type="ECO:0000256" key="1">
    <source>
        <dbReference type="ARBA" id="ARBA00005218"/>
    </source>
</evidence>
<dbReference type="Pfam" id="PF01154">
    <property type="entry name" value="HMG_CoA_synt_N"/>
    <property type="match status" value="1"/>
</dbReference>
<evidence type="ECO:0000259" key="13">
    <source>
        <dbReference type="Pfam" id="PF01154"/>
    </source>
</evidence>
<keyword evidence="11" id="KW-0444">Lipid biosynthesis</keyword>
<organism evidence="15 16">
    <name type="scientific">Meganyctiphanes norvegica</name>
    <name type="common">Northern krill</name>
    <name type="synonym">Thysanopoda norvegica</name>
    <dbReference type="NCBI Taxonomy" id="48144"/>
    <lineage>
        <taxon>Eukaryota</taxon>
        <taxon>Metazoa</taxon>
        <taxon>Ecdysozoa</taxon>
        <taxon>Arthropoda</taxon>
        <taxon>Crustacea</taxon>
        <taxon>Multicrustacea</taxon>
        <taxon>Malacostraca</taxon>
        <taxon>Eumalacostraca</taxon>
        <taxon>Eucarida</taxon>
        <taxon>Euphausiacea</taxon>
        <taxon>Euphausiidae</taxon>
        <taxon>Meganyctiphanes</taxon>
    </lineage>
</organism>
<feature type="active site" description="Proton donor/acceptor" evidence="9">
    <location>
        <position position="95"/>
    </location>
</feature>
<evidence type="ECO:0000256" key="11">
    <source>
        <dbReference type="RuleBase" id="RU364071"/>
    </source>
</evidence>
<dbReference type="GO" id="GO:0016126">
    <property type="term" value="P:sterol biosynthetic process"/>
    <property type="evidence" value="ECO:0007669"/>
    <property type="project" value="UniProtKB-KW"/>
</dbReference>
<protein>
    <recommendedName>
        <fullName evidence="3 11">Hydroxymethylglutaryl-CoA synthase</fullName>
        <shortName evidence="11">HMG-CoA synthase</shortName>
        <ecNumber evidence="3 11">2.3.3.10</ecNumber>
    </recommendedName>
    <alternativeName>
        <fullName evidence="11">3-hydroxy-3-methylglutaryl coenzyme A synthase</fullName>
    </alternativeName>
</protein>
<evidence type="ECO:0000256" key="3">
    <source>
        <dbReference type="ARBA" id="ARBA00012978"/>
    </source>
</evidence>
<reference evidence="15 16" key="1">
    <citation type="submission" date="2024-05" db="EMBL/GenBank/DDBJ databases">
        <authorList>
            <person name="Wallberg A."/>
        </authorList>
    </citation>
    <scope>NUCLEOTIDE SEQUENCE [LARGE SCALE GENOMIC DNA]</scope>
</reference>
<evidence type="ECO:0000256" key="8">
    <source>
        <dbReference type="ARBA" id="ARBA00056639"/>
    </source>
</evidence>
<dbReference type="GO" id="GO:0006084">
    <property type="term" value="P:acetyl-CoA metabolic process"/>
    <property type="evidence" value="ECO:0007669"/>
    <property type="project" value="InterPro"/>
</dbReference>
<evidence type="ECO:0000259" key="14">
    <source>
        <dbReference type="Pfam" id="PF08540"/>
    </source>
</evidence>
<evidence type="ECO:0000256" key="12">
    <source>
        <dbReference type="SAM" id="MobiDB-lite"/>
    </source>
</evidence>
<dbReference type="InterPro" id="IPR013528">
    <property type="entry name" value="HMG_CoA_synth_N"/>
</dbReference>
<feature type="binding site" evidence="10">
    <location>
        <position position="267"/>
    </location>
    <ligand>
        <name>CoA</name>
        <dbReference type="ChEBI" id="CHEBI:57287"/>
    </ligand>
</feature>
<dbReference type="FunFam" id="3.40.47.10:FF:000008">
    <property type="entry name" value="3-hydroxy-3-methylglutaryl coenzyme A synthase"/>
    <property type="match status" value="1"/>
</dbReference>
<keyword evidence="11" id="KW-1207">Sterol metabolism</keyword>
<dbReference type="NCBIfam" id="TIGR01833">
    <property type="entry name" value="HMG-CoA-S_euk"/>
    <property type="match status" value="1"/>
</dbReference>
<accession>A0AAV2QH52</accession>
<dbReference type="Pfam" id="PF08540">
    <property type="entry name" value="HMG_CoA_synt_C"/>
    <property type="match status" value="1"/>
</dbReference>
<evidence type="ECO:0000256" key="6">
    <source>
        <dbReference type="ARBA" id="ARBA00023011"/>
    </source>
</evidence>
<evidence type="ECO:0000256" key="4">
    <source>
        <dbReference type="ARBA" id="ARBA00022679"/>
    </source>
</evidence>
<gene>
    <name evidence="15" type="ORF">MNOR_LOCUS11515</name>
</gene>
<comment type="similarity">
    <text evidence="2 11">Belongs to the thiolase-like superfamily. HMG-CoA synthase family.</text>
</comment>
<evidence type="ECO:0000256" key="5">
    <source>
        <dbReference type="ARBA" id="ARBA00022955"/>
    </source>
</evidence>
<dbReference type="InterPro" id="IPR010122">
    <property type="entry name" value="HMG_CoA_synthase_euk"/>
</dbReference>
<dbReference type="InterPro" id="IPR013746">
    <property type="entry name" value="HMG_CoA_synt_C_dom"/>
</dbReference>
<dbReference type="GO" id="GO:0004421">
    <property type="term" value="F:hydroxymethylglutaryl-CoA synthase activity"/>
    <property type="evidence" value="ECO:0007669"/>
    <property type="project" value="UniProtKB-EC"/>
</dbReference>
<proteinExistence type="inferred from homology"/>
<evidence type="ECO:0000313" key="15">
    <source>
        <dbReference type="EMBL" id="CAL4081243.1"/>
    </source>
</evidence>
<comment type="function">
    <text evidence="11">Catalyzes the condensation of acetyl-CoA with acetoacetyl-CoA to form HMG-CoA.</text>
</comment>
<feature type="region of interest" description="Disordered" evidence="12">
    <location>
        <begin position="493"/>
        <end position="512"/>
    </location>
</feature>
<dbReference type="Gene3D" id="3.40.47.10">
    <property type="match status" value="1"/>
</dbReference>
<comment type="caution">
    <text evidence="15">The sequence shown here is derived from an EMBL/GenBank/DDBJ whole genome shotgun (WGS) entry which is preliminary data.</text>
</comment>
<sequence length="512" mass="56130">MPSFRSSMTERGWPQDVGIIAIEVYFPSQCVDQQQLESFDGVSQGKYTIGLGQTKMGFCSDREDINSLCLTALSRLMEKSQAGYENIGRLEVGTETIIDKSKSVKSVLMQLFEESGNTDIEGIDTTNACYGGTAALINAVNWVESSAWDGRYAVVVCGDIAVYASGAARPTGGAGAVAMLVGPHASLVMERGVRSSHMAHVYDFYKPDLSSEYPTVDGKLSIQCYLSSLDNCYSTYSRKFACIKEASSPPMSLSQFDAMLFHSPFCKLVQKSLARLAFNDFLNTPKEELTQKYTGLEAYREKKLEDTYFDRDVEKAFMTNSTEQFNQKTKPSLLLATQVGNMYTPSLYGGLVSLIAQSTVESLSGSRVGMFSYGSGLAATLFSLKGSLDRGPDSALAKLIASQADLQCRLKARTEIQPDVFAQTMKLREETHHKAPYIPVGDTKVLFPGTWYLTHVDDLHRRLYERHSLSTSNVATKAVDVAYTKEASISLPNASNPLSSLPQPVLSNSSQQ</sequence>
<dbReference type="CDD" id="cd00827">
    <property type="entry name" value="init_cond_enzymes"/>
    <property type="match status" value="1"/>
</dbReference>
<keyword evidence="11" id="KW-0443">Lipid metabolism</keyword>
<dbReference type="Proteomes" id="UP001497623">
    <property type="component" value="Unassembled WGS sequence"/>
</dbReference>
<dbReference type="GO" id="GO:0010142">
    <property type="term" value="P:farnesyl diphosphate biosynthetic process, mevalonate pathway"/>
    <property type="evidence" value="ECO:0007669"/>
    <property type="project" value="InterPro"/>
</dbReference>
<feature type="domain" description="Hydroxymethylglutaryl-coenzyme A synthase C-terminal" evidence="14">
    <location>
        <begin position="187"/>
        <end position="467"/>
    </location>
</feature>
<feature type="binding site" evidence="10">
    <location>
        <position position="221"/>
    </location>
    <ligand>
        <name>CoA</name>
        <dbReference type="ChEBI" id="CHEBI:57287"/>
    </ligand>
</feature>
<dbReference type="AlphaFoldDB" id="A0AAV2QH52"/>
<comment type="function">
    <text evidence="8">This enzyme condenses acetyl-CoA with acetoacetyl-CoA to form HMG-CoA, which is the substrate for HMG-CoA reductase.</text>
</comment>
<keyword evidence="4 11" id="KW-0808">Transferase</keyword>
<feature type="binding site" evidence="10">
    <location>
        <position position="271"/>
    </location>
    <ligand>
        <name>CoA</name>
        <dbReference type="ChEBI" id="CHEBI:57287"/>
    </ligand>
</feature>
<evidence type="ECO:0000256" key="7">
    <source>
        <dbReference type="ARBA" id="ARBA00049887"/>
    </source>
</evidence>
<dbReference type="EMBL" id="CAXKWB010006069">
    <property type="protein sequence ID" value="CAL4081243.1"/>
    <property type="molecule type" value="Genomic_DNA"/>
</dbReference>
<keyword evidence="5 11" id="KW-0752">Steroid biosynthesis</keyword>
<dbReference type="EC" id="2.3.3.10" evidence="3 11"/>
<keyword evidence="16" id="KW-1185">Reference proteome</keyword>
<evidence type="ECO:0000256" key="10">
    <source>
        <dbReference type="PIRSR" id="PIRSR610122-2"/>
    </source>
</evidence>
<dbReference type="SUPFAM" id="SSF53901">
    <property type="entry name" value="Thiolase-like"/>
    <property type="match status" value="2"/>
</dbReference>
<feature type="compositionally biased region" description="Low complexity" evidence="12">
    <location>
        <begin position="493"/>
        <end position="502"/>
    </location>
</feature>
<dbReference type="PANTHER" id="PTHR43323">
    <property type="entry name" value="3-HYDROXY-3-METHYLGLUTARYL COENZYME A SYNTHASE"/>
    <property type="match status" value="1"/>
</dbReference>
<dbReference type="InterPro" id="IPR000590">
    <property type="entry name" value="HMG_CoA_synt_AS"/>
</dbReference>
<dbReference type="InterPro" id="IPR016039">
    <property type="entry name" value="Thiolase-like"/>
</dbReference>
<feature type="active site" description="Proton donor/acceptor" evidence="9">
    <location>
        <position position="262"/>
    </location>
</feature>
<evidence type="ECO:0000313" key="16">
    <source>
        <dbReference type="Proteomes" id="UP001497623"/>
    </source>
</evidence>
<keyword evidence="6 11" id="KW-0756">Sterol biosynthesis</keyword>
<name>A0AAV2QH52_MEGNR</name>
<comment type="pathway">
    <text evidence="1 11">Metabolic intermediate biosynthesis; (R)-mevalonate biosynthesis; (R)-mevalonate from acetyl-CoA: step 2/3.</text>
</comment>
<feature type="domain" description="Hydroxymethylglutaryl-coenzyme A synthase N-terminal" evidence="13">
    <location>
        <begin position="13"/>
        <end position="185"/>
    </location>
</feature>
<feature type="active site" description="Acyl-thioester intermediate" evidence="9">
    <location>
        <position position="129"/>
    </location>
</feature>
<comment type="catalytic activity">
    <reaction evidence="7">
        <text>acetoacetyl-CoA + acetyl-CoA + H2O = (3S)-3-hydroxy-3-methylglutaryl-CoA + CoA + H(+)</text>
        <dbReference type="Rhea" id="RHEA:10188"/>
        <dbReference type="ChEBI" id="CHEBI:15377"/>
        <dbReference type="ChEBI" id="CHEBI:15378"/>
        <dbReference type="ChEBI" id="CHEBI:43074"/>
        <dbReference type="ChEBI" id="CHEBI:57286"/>
        <dbReference type="ChEBI" id="CHEBI:57287"/>
        <dbReference type="ChEBI" id="CHEBI:57288"/>
        <dbReference type="EC" id="2.3.3.10"/>
    </reaction>
    <physiologicalReaction direction="left-to-right" evidence="7">
        <dbReference type="Rhea" id="RHEA:10189"/>
    </physiologicalReaction>
</comment>
<dbReference type="PANTHER" id="PTHR43323:SF2">
    <property type="entry name" value="HYDROXYMETHYLGLUTARYL-COA SYNTHASE"/>
    <property type="match status" value="1"/>
</dbReference>
<dbReference type="PROSITE" id="PS01226">
    <property type="entry name" value="HMG_COA_SYNTHASE"/>
    <property type="match status" value="1"/>
</dbReference>